<name>A0AA35RJZ4_GEOBA</name>
<dbReference type="Pfam" id="PF00296">
    <property type="entry name" value="Bac_luciferase"/>
    <property type="match status" value="1"/>
</dbReference>
<dbReference type="EMBL" id="CASHTH010001224">
    <property type="protein sequence ID" value="CAI8012920.1"/>
    <property type="molecule type" value="Genomic_DNA"/>
</dbReference>
<accession>A0AA35RJZ4</accession>
<dbReference type="Gene3D" id="2.60.120.10">
    <property type="entry name" value="Jelly Rolls"/>
    <property type="match status" value="1"/>
</dbReference>
<dbReference type="InterPro" id="IPR029058">
    <property type="entry name" value="AB_hydrolase_fold"/>
</dbReference>
<sequence length="479" mass="52540">MKLFRLSRIDQVPIATATPIEGWTGGEVSRTRQPLLGDGDSEWFSSSVVNFGKGATTGWHRHATDQLLVIVHGNGIVANEHESHQVSPCPASLDSLRVFMTTLSVAWTEETLRVAGVDLHLVKGGSGEPLLILNDEVGHMGQLRYQNTAPGLGYEHARPGRLVFDALDELGLSQVNTIGCSLGGWLAAEMATMNPAQFRKLALVGPMGVLPPDGYIYDVFLEVVRTCISTAFLNPEGTPEFQELCPEEATAEQSMAWEVAREEACRLGWKPYMYYPGLPHLLGRLKDLPTMVVWGREDGIVPDISLSAPTRTLVPAIFGATGKPIMDLTVSNGIYDPKLGSELYNRYLDEKMYAEEMGFDGLMLNEHHGTPFCMGGAMNVEASILARMTNRAKIVLLGNILPIWDDPLWLVEQLSMIDMISKGRLVSGWVRGTGRESVAHNSPPPYNWERFQEAHESLSRLGRRLAPSAGRASTSSTVT</sequence>
<dbReference type="PRINTS" id="PR00111">
    <property type="entry name" value="ABHYDROLASE"/>
</dbReference>
<evidence type="ECO:0000313" key="2">
    <source>
        <dbReference type="EMBL" id="CAI8012920.1"/>
    </source>
</evidence>
<evidence type="ECO:0000313" key="3">
    <source>
        <dbReference type="Proteomes" id="UP001174909"/>
    </source>
</evidence>
<dbReference type="InterPro" id="IPR000073">
    <property type="entry name" value="AB_hydrolase_1"/>
</dbReference>
<comment type="caution">
    <text evidence="2">The sequence shown here is derived from an EMBL/GenBank/DDBJ whole genome shotgun (WGS) entry which is preliminary data.</text>
</comment>
<dbReference type="Proteomes" id="UP001174909">
    <property type="component" value="Unassembled WGS sequence"/>
</dbReference>
<dbReference type="InterPro" id="IPR011251">
    <property type="entry name" value="Luciferase-like_dom"/>
</dbReference>
<dbReference type="SUPFAM" id="SSF51679">
    <property type="entry name" value="Bacterial luciferase-like"/>
    <property type="match status" value="1"/>
</dbReference>
<dbReference type="Gene3D" id="3.40.50.1820">
    <property type="entry name" value="alpha/beta hydrolase"/>
    <property type="match status" value="1"/>
</dbReference>
<reference evidence="2" key="1">
    <citation type="submission" date="2023-03" db="EMBL/GenBank/DDBJ databases">
        <authorList>
            <person name="Steffen K."/>
            <person name="Cardenas P."/>
        </authorList>
    </citation>
    <scope>NUCLEOTIDE SEQUENCE</scope>
</reference>
<dbReference type="InterPro" id="IPR014710">
    <property type="entry name" value="RmlC-like_jellyroll"/>
</dbReference>
<dbReference type="GO" id="GO:0016705">
    <property type="term" value="F:oxidoreductase activity, acting on paired donors, with incorporation or reduction of molecular oxygen"/>
    <property type="evidence" value="ECO:0007669"/>
    <property type="project" value="InterPro"/>
</dbReference>
<keyword evidence="3" id="KW-1185">Reference proteome</keyword>
<keyword evidence="2" id="KW-0560">Oxidoreductase</keyword>
<dbReference type="GO" id="GO:0004497">
    <property type="term" value="F:monooxygenase activity"/>
    <property type="evidence" value="ECO:0007669"/>
    <property type="project" value="UniProtKB-KW"/>
</dbReference>
<dbReference type="InterPro" id="IPR036661">
    <property type="entry name" value="Luciferase-like_sf"/>
</dbReference>
<evidence type="ECO:0000259" key="1">
    <source>
        <dbReference type="Pfam" id="PF00296"/>
    </source>
</evidence>
<feature type="domain" description="Luciferase-like" evidence="1">
    <location>
        <begin position="353"/>
        <end position="463"/>
    </location>
</feature>
<protein>
    <submittedName>
        <fullName evidence="2">Alkanal monooxygenase alpha chain</fullName>
    </submittedName>
</protein>
<proteinExistence type="predicted"/>
<organism evidence="2 3">
    <name type="scientific">Geodia barretti</name>
    <name type="common">Barrett's horny sponge</name>
    <dbReference type="NCBI Taxonomy" id="519541"/>
    <lineage>
        <taxon>Eukaryota</taxon>
        <taxon>Metazoa</taxon>
        <taxon>Porifera</taxon>
        <taxon>Demospongiae</taxon>
        <taxon>Heteroscleromorpha</taxon>
        <taxon>Tetractinellida</taxon>
        <taxon>Astrophorina</taxon>
        <taxon>Geodiidae</taxon>
        <taxon>Geodia</taxon>
    </lineage>
</organism>
<dbReference type="SUPFAM" id="SSF51182">
    <property type="entry name" value="RmlC-like cupins"/>
    <property type="match status" value="1"/>
</dbReference>
<gene>
    <name evidence="2" type="ORF">GBAR_LOCUS8237</name>
</gene>
<keyword evidence="2" id="KW-0503">Monooxygenase</keyword>
<dbReference type="Gene3D" id="3.20.20.30">
    <property type="entry name" value="Luciferase-like domain"/>
    <property type="match status" value="1"/>
</dbReference>
<dbReference type="SUPFAM" id="SSF53474">
    <property type="entry name" value="alpha/beta-Hydrolases"/>
    <property type="match status" value="1"/>
</dbReference>
<dbReference type="InterPro" id="IPR011051">
    <property type="entry name" value="RmlC_Cupin_sf"/>
</dbReference>
<dbReference type="AlphaFoldDB" id="A0AA35RJZ4"/>